<gene>
    <name evidence="4" type="ORF">HID58_054876</name>
</gene>
<feature type="region of interest" description="Disordered" evidence="1">
    <location>
        <begin position="184"/>
        <end position="212"/>
    </location>
</feature>
<keyword evidence="5" id="KW-1185">Reference proteome</keyword>
<feature type="compositionally biased region" description="Low complexity" evidence="1">
    <location>
        <begin position="197"/>
        <end position="212"/>
    </location>
</feature>
<evidence type="ECO:0000256" key="1">
    <source>
        <dbReference type="SAM" id="MobiDB-lite"/>
    </source>
</evidence>
<feature type="domain" description="Programmed cell death protein 2 C-terminal" evidence="3">
    <location>
        <begin position="287"/>
        <end position="394"/>
    </location>
</feature>
<feature type="region of interest" description="Disordered" evidence="1">
    <location>
        <begin position="139"/>
        <end position="164"/>
    </location>
</feature>
<dbReference type="PANTHER" id="PTHR47762">
    <property type="entry name" value="OSJNBB0079B02.4 PROTEIN"/>
    <property type="match status" value="1"/>
</dbReference>
<dbReference type="Proteomes" id="UP000824890">
    <property type="component" value="Unassembled WGS sequence"/>
</dbReference>
<evidence type="ECO:0000259" key="3">
    <source>
        <dbReference type="Pfam" id="PF04194"/>
    </source>
</evidence>
<feature type="region of interest" description="Disordered" evidence="1">
    <location>
        <begin position="498"/>
        <end position="521"/>
    </location>
</feature>
<name>A0ABQ8AJL2_BRANA</name>
<feature type="region of interest" description="Disordered" evidence="1">
    <location>
        <begin position="253"/>
        <end position="272"/>
    </location>
</feature>
<dbReference type="PANTHER" id="PTHR47762:SF2">
    <property type="entry name" value="OS04G0640800 PROTEIN"/>
    <property type="match status" value="1"/>
</dbReference>
<reference evidence="4 5" key="1">
    <citation type="submission" date="2021-05" db="EMBL/GenBank/DDBJ databases">
        <title>Genome Assembly of Synthetic Allotetraploid Brassica napus Reveals Homoeologous Exchanges between Subgenomes.</title>
        <authorList>
            <person name="Davis J.T."/>
        </authorList>
    </citation>
    <scope>NUCLEOTIDE SEQUENCE [LARGE SCALE GENOMIC DNA]</scope>
    <source>
        <strain evidence="5">cv. Da-Ae</strain>
        <tissue evidence="4">Seedling</tissue>
    </source>
</reference>
<dbReference type="Pfam" id="PF04194">
    <property type="entry name" value="PDCD2_C"/>
    <property type="match status" value="1"/>
</dbReference>
<keyword evidence="2" id="KW-1133">Transmembrane helix</keyword>
<evidence type="ECO:0000313" key="4">
    <source>
        <dbReference type="EMBL" id="KAH0892447.1"/>
    </source>
</evidence>
<feature type="non-terminal residue" evidence="4">
    <location>
        <position position="1"/>
    </location>
</feature>
<dbReference type="EMBL" id="JAGKQM010000013">
    <property type="protein sequence ID" value="KAH0892447.1"/>
    <property type="molecule type" value="Genomic_DNA"/>
</dbReference>
<sequence>SFHLSLRRPHRCCFETELTSPRISLFCFGRRTVIIMVGVLLGLPGQWAEGELESSDHYTTKIGGLPDWPPLPDDVVKPELLSCCSCGSKLSLVAQVYSPISTEEERTLYIFGCLMPKCGASEQSWRALSVQKAIKEKESIDSEDLPVASPKDTPSKTHWLDDDDDEEDFDFDFESLAKEIAEAATTVASNSKKPKSKPSGSASSGTKAKPSPLKSLDQFKVETGPVLPCFYIYTKEEKVSIKDVDRVSMSYSSMSIKDKEPSKNDESEAEEAWEDEKYEYDKALNADRTYLKFKKRLDANSEQCFRYSYEGKPLLATEDLKSPEKCRRCDSPMVFEMQLMSPLIYFLHEAVVDEGLKQSLDNWDWMTLIVYTCTKSCATAVDGNWVVGEGCIAVHQCKCYARTVQITKSLICFYWCEKHGVMNESRRIRFSFFIIIIILISGGILPVSSDDDGVAKKEENPSLVKIICGIFGKKFPPSSWELIQGAMQKIQTKLYPPNIDFRSNSDKNTKDKEGEDKVEKVKEAATRSLELSKEAIEESAKLAGGVVGEAVHKTAEKVAKQTSHDEM</sequence>
<protein>
    <recommendedName>
        <fullName evidence="3">Programmed cell death protein 2 C-terminal domain-containing protein</fullName>
    </recommendedName>
</protein>
<evidence type="ECO:0000313" key="5">
    <source>
        <dbReference type="Proteomes" id="UP000824890"/>
    </source>
</evidence>
<proteinExistence type="predicted"/>
<feature type="compositionally biased region" description="Basic and acidic residues" evidence="1">
    <location>
        <begin position="256"/>
        <end position="266"/>
    </location>
</feature>
<feature type="transmembrane region" description="Helical" evidence="2">
    <location>
        <begin position="428"/>
        <end position="447"/>
    </location>
</feature>
<feature type="compositionally biased region" description="Basic and acidic residues" evidence="1">
    <location>
        <begin position="503"/>
        <end position="521"/>
    </location>
</feature>
<keyword evidence="2" id="KW-0812">Transmembrane</keyword>
<organism evidence="4 5">
    <name type="scientific">Brassica napus</name>
    <name type="common">Rape</name>
    <dbReference type="NCBI Taxonomy" id="3708"/>
    <lineage>
        <taxon>Eukaryota</taxon>
        <taxon>Viridiplantae</taxon>
        <taxon>Streptophyta</taxon>
        <taxon>Embryophyta</taxon>
        <taxon>Tracheophyta</taxon>
        <taxon>Spermatophyta</taxon>
        <taxon>Magnoliopsida</taxon>
        <taxon>eudicotyledons</taxon>
        <taxon>Gunneridae</taxon>
        <taxon>Pentapetalae</taxon>
        <taxon>rosids</taxon>
        <taxon>malvids</taxon>
        <taxon>Brassicales</taxon>
        <taxon>Brassicaceae</taxon>
        <taxon>Brassiceae</taxon>
        <taxon>Brassica</taxon>
    </lineage>
</organism>
<accession>A0ABQ8AJL2</accession>
<keyword evidence="2" id="KW-0472">Membrane</keyword>
<comment type="caution">
    <text evidence="4">The sequence shown here is derived from an EMBL/GenBank/DDBJ whole genome shotgun (WGS) entry which is preliminary data.</text>
</comment>
<dbReference type="InterPro" id="IPR007320">
    <property type="entry name" value="PDCD2_C"/>
</dbReference>
<evidence type="ECO:0000256" key="2">
    <source>
        <dbReference type="SAM" id="Phobius"/>
    </source>
</evidence>